<organism evidence="1">
    <name type="scientific">hydrothermal vent metagenome</name>
    <dbReference type="NCBI Taxonomy" id="652676"/>
    <lineage>
        <taxon>unclassified sequences</taxon>
        <taxon>metagenomes</taxon>
        <taxon>ecological metagenomes</taxon>
    </lineage>
</organism>
<evidence type="ECO:0000313" key="1">
    <source>
        <dbReference type="EMBL" id="SFV59475.1"/>
    </source>
</evidence>
<accession>A0A1W1C160</accession>
<dbReference type="AlphaFoldDB" id="A0A1W1C160"/>
<protein>
    <submittedName>
        <fullName evidence="1">Uncharacterized protein</fullName>
    </submittedName>
</protein>
<reference evidence="1" key="1">
    <citation type="submission" date="2016-10" db="EMBL/GenBank/DDBJ databases">
        <authorList>
            <person name="de Groot N.N."/>
        </authorList>
    </citation>
    <scope>NUCLEOTIDE SEQUENCE</scope>
</reference>
<dbReference type="EMBL" id="FPHN01000103">
    <property type="protein sequence ID" value="SFV59475.1"/>
    <property type="molecule type" value="Genomic_DNA"/>
</dbReference>
<sequence length="74" mass="8355">MAKVRKGMGENFNTPLANLVGKNFTTFVVDENQTVVNKSNEFSHRGAEYFNCNFCHARNGNLKYDAPNVITIEK</sequence>
<gene>
    <name evidence="1" type="ORF">MNB_SV-14-609</name>
</gene>
<proteinExistence type="predicted"/>
<name>A0A1W1C160_9ZZZZ</name>